<dbReference type="Pfam" id="PF00082">
    <property type="entry name" value="Peptidase_S8"/>
    <property type="match status" value="1"/>
</dbReference>
<sequence>MSMSTRFPALLTLGILLSACSQTAAPRAAAHAFTTTVPVAATDSVATVEASHGGHVVAWHPEAGFAVLGLSSPSGSTDTVSTQTLASEPNVGALEAGGATSAWNAPGLAASGRAYFWGGGRAYFWGGGRAYFWGGGAGVVGGVAENAALWQRTRLAAAWALAPRLGEGVTVAVIDTGLDQTHEAFQNSLAPAADRHDFVDGDASPQEEGTLDDPLYGHGTNVAGIILQVAPHARILPLRALRPDGSGDTTAVVQAIDWAVAHGAQVINLSLGSVQKTGVLKKMIEYATDQGVYVIASSGNTGDRRITYPARYSAGGGTLGSLSVSVGSVDASDHKSAFSTYGKELMLTAPGELVYGPVPGNLLSAWSGTSMAAPMAAGALALALGQPLKVRAGDLPRTLVSTAAELNTLNPEYRDQLGGRLDIGAFIQAAVQP</sequence>
<organism evidence="10 11">
    <name type="scientific">Deinococcus rufus</name>
    <dbReference type="NCBI Taxonomy" id="2136097"/>
    <lineage>
        <taxon>Bacteria</taxon>
        <taxon>Thermotogati</taxon>
        <taxon>Deinococcota</taxon>
        <taxon>Deinococci</taxon>
        <taxon>Deinococcales</taxon>
        <taxon>Deinococcaceae</taxon>
        <taxon>Deinococcus</taxon>
    </lineage>
</organism>
<feature type="region of interest" description="Disordered" evidence="7">
    <location>
        <begin position="195"/>
        <end position="214"/>
    </location>
</feature>
<dbReference type="EMBL" id="JBHRZG010000002">
    <property type="protein sequence ID" value="MFC3831630.1"/>
    <property type="molecule type" value="Genomic_DNA"/>
</dbReference>
<keyword evidence="11" id="KW-1185">Reference proteome</keyword>
<dbReference type="InterPro" id="IPR015500">
    <property type="entry name" value="Peptidase_S8_subtilisin-rel"/>
</dbReference>
<evidence type="ECO:0000256" key="5">
    <source>
        <dbReference type="PROSITE-ProRule" id="PRU01240"/>
    </source>
</evidence>
<gene>
    <name evidence="10" type="ORF">ACFOSB_01990</name>
</gene>
<proteinExistence type="inferred from homology"/>
<dbReference type="Gene3D" id="3.40.50.200">
    <property type="entry name" value="Peptidase S8/S53 domain"/>
    <property type="match status" value="1"/>
</dbReference>
<dbReference type="PROSITE" id="PS00136">
    <property type="entry name" value="SUBTILASE_ASP"/>
    <property type="match status" value="1"/>
</dbReference>
<dbReference type="PANTHER" id="PTHR43806">
    <property type="entry name" value="PEPTIDASE S8"/>
    <property type="match status" value="1"/>
</dbReference>
<dbReference type="InterPro" id="IPR036852">
    <property type="entry name" value="Peptidase_S8/S53_dom_sf"/>
</dbReference>
<keyword evidence="2 5" id="KW-0645">Protease</keyword>
<reference evidence="11" key="1">
    <citation type="journal article" date="2019" name="Int. J. Syst. Evol. Microbiol.">
        <title>The Global Catalogue of Microorganisms (GCM) 10K type strain sequencing project: providing services to taxonomists for standard genome sequencing and annotation.</title>
        <authorList>
            <consortium name="The Broad Institute Genomics Platform"/>
            <consortium name="The Broad Institute Genome Sequencing Center for Infectious Disease"/>
            <person name="Wu L."/>
            <person name="Ma J."/>
        </authorList>
    </citation>
    <scope>NUCLEOTIDE SEQUENCE [LARGE SCALE GENOMIC DNA]</scope>
    <source>
        <strain evidence="11">CCTCC AB 2017081</strain>
    </source>
</reference>
<evidence type="ECO:0000256" key="6">
    <source>
        <dbReference type="RuleBase" id="RU003355"/>
    </source>
</evidence>
<evidence type="ECO:0000256" key="8">
    <source>
        <dbReference type="SAM" id="SignalP"/>
    </source>
</evidence>
<name>A0ABV7Z4R8_9DEIO</name>
<dbReference type="PROSITE" id="PS51892">
    <property type="entry name" value="SUBTILASE"/>
    <property type="match status" value="1"/>
</dbReference>
<dbReference type="Proteomes" id="UP001595803">
    <property type="component" value="Unassembled WGS sequence"/>
</dbReference>
<feature type="chain" id="PRO_5047028008" evidence="8">
    <location>
        <begin position="25"/>
        <end position="433"/>
    </location>
</feature>
<comment type="caution">
    <text evidence="10">The sequence shown here is derived from an EMBL/GenBank/DDBJ whole genome shotgun (WGS) entry which is preliminary data.</text>
</comment>
<feature type="domain" description="Peptidase S8/S53" evidence="9">
    <location>
        <begin position="166"/>
        <end position="407"/>
    </location>
</feature>
<dbReference type="PROSITE" id="PS00138">
    <property type="entry name" value="SUBTILASE_SER"/>
    <property type="match status" value="1"/>
</dbReference>
<dbReference type="InterPro" id="IPR000209">
    <property type="entry name" value="Peptidase_S8/S53_dom"/>
</dbReference>
<feature type="active site" description="Charge relay system" evidence="5">
    <location>
        <position position="370"/>
    </location>
</feature>
<evidence type="ECO:0000259" key="9">
    <source>
        <dbReference type="Pfam" id="PF00082"/>
    </source>
</evidence>
<dbReference type="InterPro" id="IPR050131">
    <property type="entry name" value="Peptidase_S8_subtilisin-like"/>
</dbReference>
<evidence type="ECO:0000256" key="3">
    <source>
        <dbReference type="ARBA" id="ARBA00022801"/>
    </source>
</evidence>
<evidence type="ECO:0000256" key="7">
    <source>
        <dbReference type="SAM" id="MobiDB-lite"/>
    </source>
</evidence>
<dbReference type="InterPro" id="IPR023827">
    <property type="entry name" value="Peptidase_S8_Asp-AS"/>
</dbReference>
<dbReference type="SUPFAM" id="SSF52743">
    <property type="entry name" value="Subtilisin-like"/>
    <property type="match status" value="1"/>
</dbReference>
<feature type="active site" description="Charge relay system" evidence="5">
    <location>
        <position position="218"/>
    </location>
</feature>
<accession>A0ABV7Z4R8</accession>
<evidence type="ECO:0000313" key="11">
    <source>
        <dbReference type="Proteomes" id="UP001595803"/>
    </source>
</evidence>
<comment type="similarity">
    <text evidence="1 5 6">Belongs to the peptidase S8 family.</text>
</comment>
<keyword evidence="8" id="KW-0732">Signal</keyword>
<dbReference type="PROSITE" id="PS51257">
    <property type="entry name" value="PROKAR_LIPOPROTEIN"/>
    <property type="match status" value="1"/>
</dbReference>
<dbReference type="PANTHER" id="PTHR43806:SF11">
    <property type="entry name" value="CEREVISIN-RELATED"/>
    <property type="match status" value="1"/>
</dbReference>
<evidence type="ECO:0000256" key="1">
    <source>
        <dbReference type="ARBA" id="ARBA00011073"/>
    </source>
</evidence>
<dbReference type="InterPro" id="IPR023828">
    <property type="entry name" value="Peptidase_S8_Ser-AS"/>
</dbReference>
<evidence type="ECO:0000256" key="2">
    <source>
        <dbReference type="ARBA" id="ARBA00022670"/>
    </source>
</evidence>
<dbReference type="RefSeq" id="WP_322473728.1">
    <property type="nucleotide sequence ID" value="NZ_JBHRZG010000002.1"/>
</dbReference>
<dbReference type="PRINTS" id="PR00723">
    <property type="entry name" value="SUBTILISIN"/>
</dbReference>
<feature type="active site" description="Charge relay system" evidence="5">
    <location>
        <position position="175"/>
    </location>
</feature>
<keyword evidence="3 5" id="KW-0378">Hydrolase</keyword>
<evidence type="ECO:0000313" key="10">
    <source>
        <dbReference type="EMBL" id="MFC3831630.1"/>
    </source>
</evidence>
<protein>
    <submittedName>
        <fullName evidence="10">S8 family serine peptidase</fullName>
    </submittedName>
</protein>
<feature type="signal peptide" evidence="8">
    <location>
        <begin position="1"/>
        <end position="24"/>
    </location>
</feature>
<evidence type="ECO:0000256" key="4">
    <source>
        <dbReference type="ARBA" id="ARBA00022825"/>
    </source>
</evidence>
<keyword evidence="4 5" id="KW-0720">Serine protease</keyword>